<dbReference type="SUPFAM" id="SSF54427">
    <property type="entry name" value="NTF2-like"/>
    <property type="match status" value="1"/>
</dbReference>
<evidence type="ECO:0000256" key="1">
    <source>
        <dbReference type="SAM" id="MobiDB-lite"/>
    </source>
</evidence>
<evidence type="ECO:0000259" key="4">
    <source>
        <dbReference type="SMART" id="SM00978"/>
    </source>
</evidence>
<gene>
    <name evidence="5" type="ORF">CKO40_21925</name>
</gene>
<feature type="chain" id="PRO_5042541884" description="Tim44-like domain-containing protein" evidence="3">
    <location>
        <begin position="26"/>
        <end position="308"/>
    </location>
</feature>
<accession>A0AAJ0U8E1</accession>
<comment type="caution">
    <text evidence="5">The sequence shown here is derived from an EMBL/GenBank/DDBJ whole genome shotgun (WGS) entry which is preliminary data.</text>
</comment>
<keyword evidence="3" id="KW-0732">Signal</keyword>
<keyword evidence="2" id="KW-0812">Transmembrane</keyword>
<proteinExistence type="predicted"/>
<dbReference type="PANTHER" id="PTHR41542:SF1">
    <property type="entry name" value="BLL5807 PROTEIN"/>
    <property type="match status" value="1"/>
</dbReference>
<dbReference type="InterPro" id="IPR007379">
    <property type="entry name" value="Tim44-like_dom"/>
</dbReference>
<dbReference type="Pfam" id="PF04280">
    <property type="entry name" value="Tim44"/>
    <property type="match status" value="1"/>
</dbReference>
<dbReference type="EMBL" id="NRSJ01000065">
    <property type="protein sequence ID" value="MBK1707117.1"/>
    <property type="molecule type" value="Genomic_DNA"/>
</dbReference>
<keyword evidence="2" id="KW-1133">Transmembrane helix</keyword>
<organism evidence="5 6">
    <name type="scientific">Halochromatium glycolicum</name>
    <dbReference type="NCBI Taxonomy" id="85075"/>
    <lineage>
        <taxon>Bacteria</taxon>
        <taxon>Pseudomonadati</taxon>
        <taxon>Pseudomonadota</taxon>
        <taxon>Gammaproteobacteria</taxon>
        <taxon>Chromatiales</taxon>
        <taxon>Chromatiaceae</taxon>
        <taxon>Halochromatium</taxon>
    </lineage>
</organism>
<evidence type="ECO:0000313" key="5">
    <source>
        <dbReference type="EMBL" id="MBK1707117.1"/>
    </source>
</evidence>
<evidence type="ECO:0000313" key="6">
    <source>
        <dbReference type="Proteomes" id="UP001296776"/>
    </source>
</evidence>
<dbReference type="SMART" id="SM00978">
    <property type="entry name" value="Tim44"/>
    <property type="match status" value="1"/>
</dbReference>
<name>A0AAJ0U8E1_9GAMM</name>
<dbReference type="Proteomes" id="UP001296776">
    <property type="component" value="Unassembled WGS sequence"/>
</dbReference>
<reference evidence="5" key="2">
    <citation type="journal article" date="2020" name="Microorganisms">
        <title>Osmotic Adaptation and Compatible Solute Biosynthesis of Phototrophic Bacteria as Revealed from Genome Analyses.</title>
        <authorList>
            <person name="Imhoff J.F."/>
            <person name="Rahn T."/>
            <person name="Kunzel S."/>
            <person name="Keller A."/>
            <person name="Neulinger S.C."/>
        </authorList>
    </citation>
    <scope>NUCLEOTIDE SEQUENCE</scope>
    <source>
        <strain evidence="5">DSM 11080</strain>
    </source>
</reference>
<sequence length="308" mass="32456">MKTLIVALLTLFVAGAALTPEPADAKRFGGGRSLGKQFSMPRQAQPPRQASQQSGRQDQAGAAARQGAAQGAAGRSGASRWLGPLAGLAAGGLLASLFFGDAFQGFQIMDFLLIALLVFGGVMLFKTLRRNNAARGAPAPAVPYGRGPVGGGMPPMGGHAPPGGGVGDTAHSAAGLSPSADDVPYWFDGAGFVEGSKTHFIRLQAAWDRSDFRDIRDYTSPELFAELKRERESMGDAPNDTEVVTLNAELLGVRREEDRLVASIRFTGLIREEATGAANHLDEVWHVAHPWATPSGDWVIVGIQQAES</sequence>
<protein>
    <recommendedName>
        <fullName evidence="4">Tim44-like domain-containing protein</fullName>
    </recommendedName>
</protein>
<feature type="domain" description="Tim44-like" evidence="4">
    <location>
        <begin position="172"/>
        <end position="305"/>
    </location>
</feature>
<keyword evidence="6" id="KW-1185">Reference proteome</keyword>
<evidence type="ECO:0000256" key="2">
    <source>
        <dbReference type="SAM" id="Phobius"/>
    </source>
</evidence>
<evidence type="ECO:0000256" key="3">
    <source>
        <dbReference type="SAM" id="SignalP"/>
    </source>
</evidence>
<dbReference type="AlphaFoldDB" id="A0AAJ0U8E1"/>
<keyword evidence="2" id="KW-0472">Membrane</keyword>
<feature type="region of interest" description="Disordered" evidence="1">
    <location>
        <begin position="36"/>
        <end position="69"/>
    </location>
</feature>
<dbReference type="PANTHER" id="PTHR41542">
    <property type="entry name" value="BLL5807 PROTEIN"/>
    <property type="match status" value="1"/>
</dbReference>
<feature type="transmembrane region" description="Helical" evidence="2">
    <location>
        <begin position="111"/>
        <end position="128"/>
    </location>
</feature>
<dbReference type="InterPro" id="IPR032710">
    <property type="entry name" value="NTF2-like_dom_sf"/>
</dbReference>
<feature type="transmembrane region" description="Helical" evidence="2">
    <location>
        <begin position="81"/>
        <end position="99"/>
    </location>
</feature>
<dbReference type="RefSeq" id="WP_200348596.1">
    <property type="nucleotide sequence ID" value="NZ_NRSJ01000065.1"/>
</dbReference>
<feature type="compositionally biased region" description="Low complexity" evidence="1">
    <location>
        <begin position="41"/>
        <end position="69"/>
    </location>
</feature>
<reference evidence="5" key="1">
    <citation type="submission" date="2017-08" db="EMBL/GenBank/DDBJ databases">
        <authorList>
            <person name="Imhoff J.F."/>
            <person name="Rahn T."/>
            <person name="Kuenzel S."/>
            <person name="Neulinger S.C."/>
        </authorList>
    </citation>
    <scope>NUCLEOTIDE SEQUENCE</scope>
    <source>
        <strain evidence="5">DSM 11080</strain>
    </source>
</reference>
<feature type="signal peptide" evidence="3">
    <location>
        <begin position="1"/>
        <end position="25"/>
    </location>
</feature>